<sequence length="574" mass="62832">MTGGFLDGDVFRGLAFRILVFLTLALLPFGLIAVFQTREIARQANSNSELSLLALTDQAASAERSIFQEAFGAAEALSALAQLYASDARACSSFLSAYRRAVGLYSFISYLPPDGIVRCSSAGGSYDFSNAPDFIKELANPRRQITANPSGEISAEPVLVLSQPFFTRAGFAGFMTMSVPLGVISANMADPLDGMPAHLVTFNADGKIIRSDRADDMTKADMPADKSLRALVGQDSVVFQSTNTLGEARIYAVVPVVPDVAYAMSIWRPDEMEESLQQSIGLSLALPVIMWLASLVVAFWSLNRLAVRHIRKLGRQMRHFAFNRRVPRTTLGQGVPRELVEIQNAFVRMADSIVRDEAALEDTLRDKNILLKEVHHRVKNNLQLISSIMNMQIRRAESDDARQVLKRLQERILSLATVHKNLYQTENLDRVDAGKLLEEIIGQLLTMGLSASAGVQVSQHYASIQMDADDAAPLTLLVSEALTNALKYLGAPENGGSARLDITFEMAAEETACFRIANTTSGAQGSAGTGLGTQLISAFTRQLNGTVEVGYQQQEHWLEVTFPLRERVKGTYDF</sequence>
<keyword evidence="7" id="KW-0067">ATP-binding</keyword>
<dbReference type="GO" id="GO:0005524">
    <property type="term" value="F:ATP binding"/>
    <property type="evidence" value="ECO:0007669"/>
    <property type="project" value="UniProtKB-KW"/>
</dbReference>
<feature type="transmembrane region" description="Helical" evidence="8">
    <location>
        <begin position="14"/>
        <end position="35"/>
    </location>
</feature>
<dbReference type="KEGG" id="rde:RD1_0084"/>
<dbReference type="HOGENOM" id="CLU_024378_1_0_5"/>
<keyword evidence="11" id="KW-1185">Reference proteome</keyword>
<dbReference type="InterPro" id="IPR003594">
    <property type="entry name" value="HATPase_dom"/>
</dbReference>
<dbReference type="PANTHER" id="PTHR41523:SF8">
    <property type="entry name" value="ETHYLENE RESPONSE SENSOR PROTEIN"/>
    <property type="match status" value="1"/>
</dbReference>
<accession>Q16DX3</accession>
<evidence type="ECO:0000259" key="9">
    <source>
        <dbReference type="SMART" id="SM00387"/>
    </source>
</evidence>
<gene>
    <name evidence="10" type="ordered locus">RD1_0084</name>
</gene>
<keyword evidence="6 10" id="KW-0418">Kinase</keyword>
<dbReference type="EMBL" id="CP000362">
    <property type="protein sequence ID" value="ABG29820.1"/>
    <property type="molecule type" value="Genomic_DNA"/>
</dbReference>
<feature type="domain" description="Histidine kinase/HSP90-like ATPase" evidence="9">
    <location>
        <begin position="469"/>
        <end position="568"/>
    </location>
</feature>
<dbReference type="OrthoDB" id="9767435at2"/>
<evidence type="ECO:0000256" key="7">
    <source>
        <dbReference type="ARBA" id="ARBA00022840"/>
    </source>
</evidence>
<evidence type="ECO:0000313" key="10">
    <source>
        <dbReference type="EMBL" id="ABG29820.1"/>
    </source>
</evidence>
<evidence type="ECO:0000256" key="4">
    <source>
        <dbReference type="ARBA" id="ARBA00022679"/>
    </source>
</evidence>
<dbReference type="InterPro" id="IPR011495">
    <property type="entry name" value="Sig_transdc_His_kin_sub2_dim/P"/>
</dbReference>
<evidence type="ECO:0000256" key="1">
    <source>
        <dbReference type="ARBA" id="ARBA00000085"/>
    </source>
</evidence>
<protein>
    <recommendedName>
        <fullName evidence="2">histidine kinase</fullName>
        <ecNumber evidence="2">2.7.13.3</ecNumber>
    </recommendedName>
</protein>
<dbReference type="eggNOG" id="COG3920">
    <property type="taxonomic scope" value="Bacteria"/>
</dbReference>
<dbReference type="EC" id="2.7.13.3" evidence="2"/>
<keyword evidence="4" id="KW-0808">Transferase</keyword>
<evidence type="ECO:0000313" key="11">
    <source>
        <dbReference type="Proteomes" id="UP000007029"/>
    </source>
</evidence>
<reference evidence="10 11" key="1">
    <citation type="journal article" date="2007" name="J. Bacteriol.">
        <title>The complete genome sequence of Roseobacter denitrificans reveals a mixotrophic rather than photosynthetic metabolism.</title>
        <authorList>
            <person name="Swingley W.D."/>
            <person name="Sadekar S."/>
            <person name="Mastrian S.D."/>
            <person name="Matthies H.J."/>
            <person name="Hao J."/>
            <person name="Ramos H."/>
            <person name="Acharya C.R."/>
            <person name="Conrad A.L."/>
            <person name="Taylor H.L."/>
            <person name="Dejesa L.C."/>
            <person name="Shah M.K."/>
            <person name="O'huallachain M.E."/>
            <person name="Lince M.T."/>
            <person name="Blankenship R.E."/>
            <person name="Beatty J.T."/>
            <person name="Touchman J.W."/>
        </authorList>
    </citation>
    <scope>NUCLEOTIDE SEQUENCE [LARGE SCALE GENOMIC DNA]</scope>
    <source>
        <strain evidence="11">ATCC 33942 / OCh 114</strain>
    </source>
</reference>
<feature type="transmembrane region" description="Helical" evidence="8">
    <location>
        <begin position="280"/>
        <end position="302"/>
    </location>
</feature>
<evidence type="ECO:0000256" key="6">
    <source>
        <dbReference type="ARBA" id="ARBA00022777"/>
    </source>
</evidence>
<keyword evidence="8" id="KW-0472">Membrane</keyword>
<evidence type="ECO:0000256" key="3">
    <source>
        <dbReference type="ARBA" id="ARBA00022553"/>
    </source>
</evidence>
<name>Q16DX3_ROSDO</name>
<dbReference type="SMART" id="SM00387">
    <property type="entry name" value="HATPase_c"/>
    <property type="match status" value="1"/>
</dbReference>
<evidence type="ECO:0000256" key="2">
    <source>
        <dbReference type="ARBA" id="ARBA00012438"/>
    </source>
</evidence>
<dbReference type="STRING" id="375451.RD1_0084"/>
<evidence type="ECO:0000256" key="8">
    <source>
        <dbReference type="SAM" id="Phobius"/>
    </source>
</evidence>
<dbReference type="PANTHER" id="PTHR41523">
    <property type="entry name" value="TWO-COMPONENT SYSTEM SENSOR PROTEIN"/>
    <property type="match status" value="1"/>
</dbReference>
<dbReference type="SUPFAM" id="SSF55874">
    <property type="entry name" value="ATPase domain of HSP90 chaperone/DNA topoisomerase II/histidine kinase"/>
    <property type="match status" value="1"/>
</dbReference>
<dbReference type="Pfam" id="PF07568">
    <property type="entry name" value="HisKA_2"/>
    <property type="match status" value="1"/>
</dbReference>
<evidence type="ECO:0000256" key="5">
    <source>
        <dbReference type="ARBA" id="ARBA00022741"/>
    </source>
</evidence>
<dbReference type="AlphaFoldDB" id="Q16DX3"/>
<keyword evidence="8" id="KW-1133">Transmembrane helix</keyword>
<keyword evidence="8" id="KW-0812">Transmembrane</keyword>
<keyword evidence="5" id="KW-0547">Nucleotide-binding</keyword>
<dbReference type="Gene3D" id="3.30.450.20">
    <property type="entry name" value="PAS domain"/>
    <property type="match status" value="2"/>
</dbReference>
<dbReference type="GO" id="GO:0004673">
    <property type="term" value="F:protein histidine kinase activity"/>
    <property type="evidence" value="ECO:0007669"/>
    <property type="project" value="UniProtKB-EC"/>
</dbReference>
<comment type="catalytic activity">
    <reaction evidence="1">
        <text>ATP + protein L-histidine = ADP + protein N-phospho-L-histidine.</text>
        <dbReference type="EC" id="2.7.13.3"/>
    </reaction>
</comment>
<keyword evidence="3" id="KW-0597">Phosphoprotein</keyword>
<dbReference type="Gene3D" id="3.30.565.10">
    <property type="entry name" value="Histidine kinase-like ATPase, C-terminal domain"/>
    <property type="match status" value="1"/>
</dbReference>
<dbReference type="Proteomes" id="UP000007029">
    <property type="component" value="Chromosome"/>
</dbReference>
<organism evidence="10 11">
    <name type="scientific">Roseobacter denitrificans (strain ATCC 33942 / OCh 114)</name>
    <name type="common">Erythrobacter sp. (strain OCh 114)</name>
    <name type="synonym">Roseobacter denitrificans</name>
    <dbReference type="NCBI Taxonomy" id="375451"/>
    <lineage>
        <taxon>Bacteria</taxon>
        <taxon>Pseudomonadati</taxon>
        <taxon>Pseudomonadota</taxon>
        <taxon>Alphaproteobacteria</taxon>
        <taxon>Rhodobacterales</taxon>
        <taxon>Roseobacteraceae</taxon>
        <taxon>Roseobacter</taxon>
    </lineage>
</organism>
<dbReference type="RefSeq" id="WP_011566442.1">
    <property type="nucleotide sequence ID" value="NC_008209.1"/>
</dbReference>
<proteinExistence type="predicted"/>
<dbReference type="InterPro" id="IPR036890">
    <property type="entry name" value="HATPase_C_sf"/>
</dbReference>